<gene>
    <name evidence="1" type="ORF">QFC19_005018</name>
</gene>
<sequence length="306" mass="34443">MFSTLKLLAQYSKLIDKDPDLPATTALRQEMDTSSATNKNSYTQAIHSVLIELRERPIPETLDSPYVGTIKESREKVRQEEELKNSALTVARVQGYMIPVSELGKYGFMTSDPGEEGDTNPDALGEEKTCDRCREKFTVSDAVDYAAFQKQAGRGECVYHWGKVQPARQEGARVWLWTCCGEARDSEGCVDGLHVFRDGYPFGHVLEEGEVPEEVLLHRRKAFKTTYQIISELNVKQEKKRKFQQTHDIVALDCEMISKHALSEKIGVFIQNNVLEEGHDSTADARAALDLVKWKVKTDVSAGLIQ</sequence>
<evidence type="ECO:0000313" key="1">
    <source>
        <dbReference type="EMBL" id="KAJ9101937.1"/>
    </source>
</evidence>
<comment type="caution">
    <text evidence="1">The sequence shown here is derived from an EMBL/GenBank/DDBJ whole genome shotgun (WGS) entry which is preliminary data.</text>
</comment>
<keyword evidence="2" id="KW-1185">Reference proteome</keyword>
<name>A0ACC2VSQ9_9TREE</name>
<reference evidence="1" key="1">
    <citation type="submission" date="2023-04" db="EMBL/GenBank/DDBJ databases">
        <title>Draft Genome sequencing of Naganishia species isolated from polar environments using Oxford Nanopore Technology.</title>
        <authorList>
            <person name="Leo P."/>
            <person name="Venkateswaran K."/>
        </authorList>
    </citation>
    <scope>NUCLEOTIDE SEQUENCE</scope>
    <source>
        <strain evidence="1">MNA-CCFEE 5261</strain>
    </source>
</reference>
<protein>
    <submittedName>
        <fullName evidence="1">Uncharacterized protein</fullName>
    </submittedName>
</protein>
<dbReference type="Proteomes" id="UP001241377">
    <property type="component" value="Unassembled WGS sequence"/>
</dbReference>
<proteinExistence type="predicted"/>
<dbReference type="EMBL" id="JASBWR010000055">
    <property type="protein sequence ID" value="KAJ9101937.1"/>
    <property type="molecule type" value="Genomic_DNA"/>
</dbReference>
<organism evidence="1 2">
    <name type="scientific">Naganishia cerealis</name>
    <dbReference type="NCBI Taxonomy" id="610337"/>
    <lineage>
        <taxon>Eukaryota</taxon>
        <taxon>Fungi</taxon>
        <taxon>Dikarya</taxon>
        <taxon>Basidiomycota</taxon>
        <taxon>Agaricomycotina</taxon>
        <taxon>Tremellomycetes</taxon>
        <taxon>Filobasidiales</taxon>
        <taxon>Filobasidiaceae</taxon>
        <taxon>Naganishia</taxon>
    </lineage>
</organism>
<accession>A0ACC2VSQ9</accession>
<evidence type="ECO:0000313" key="2">
    <source>
        <dbReference type="Proteomes" id="UP001241377"/>
    </source>
</evidence>